<proteinExistence type="predicted"/>
<dbReference type="RefSeq" id="WP_187562825.1">
    <property type="nucleotide sequence ID" value="NZ_JACGWS010000008.1"/>
</dbReference>
<comment type="caution">
    <text evidence="1">The sequence shown here is derived from an EMBL/GenBank/DDBJ whole genome shotgun (WGS) entry which is preliminary data.</text>
</comment>
<sequence length="258" mass="30524">MTLRKITLLFCLCLIFGCSRKLVPVDIYINLEKKDDKTKYGNLNIVLKNSDNNKIIGSLNTSKDFKKAEIVKFKKAKIYLNINYGNRNCGFEKTINQKGKLKYELYDNGKKKFIDLYFLKNKFKYQELVHLHLNDQINFQQGIHLKDWISNKNTNVIFSSGELFDLSNINQNSKELTFRDFSIAIDKDELRTLWFIDKKESGFLEKRKQYAKTLINEQNGTTTINFENLRFYIENSGNFKLRKLFQIRTEGKEIIEFE</sequence>
<keyword evidence="2" id="KW-1185">Reference proteome</keyword>
<evidence type="ECO:0000313" key="2">
    <source>
        <dbReference type="Proteomes" id="UP000619238"/>
    </source>
</evidence>
<dbReference type="Proteomes" id="UP000619238">
    <property type="component" value="Unassembled WGS sequence"/>
</dbReference>
<dbReference type="PROSITE" id="PS51257">
    <property type="entry name" value="PROKAR_LIPOPROTEIN"/>
    <property type="match status" value="1"/>
</dbReference>
<protein>
    <recommendedName>
        <fullName evidence="3">Lipoprotein</fullName>
    </recommendedName>
</protein>
<name>A0ABR7QBS1_9FLAO</name>
<evidence type="ECO:0008006" key="3">
    <source>
        <dbReference type="Google" id="ProtNLM"/>
    </source>
</evidence>
<evidence type="ECO:0000313" key="1">
    <source>
        <dbReference type="EMBL" id="MBC8755779.1"/>
    </source>
</evidence>
<accession>A0ABR7QBS1</accession>
<dbReference type="EMBL" id="JACGWS010000008">
    <property type="protein sequence ID" value="MBC8755779.1"/>
    <property type="molecule type" value="Genomic_DNA"/>
</dbReference>
<reference evidence="1 2" key="1">
    <citation type="submission" date="2020-07" db="EMBL/GenBank/DDBJ databases">
        <title>Description of Kordia aestuariivivens sp. nov., isolated from a tidal flat.</title>
        <authorList>
            <person name="Park S."/>
            <person name="Yoon J.-H."/>
        </authorList>
    </citation>
    <scope>NUCLEOTIDE SEQUENCE [LARGE SCALE GENOMIC DNA]</scope>
    <source>
        <strain evidence="1 2">YSTF-M3</strain>
    </source>
</reference>
<gene>
    <name evidence="1" type="ORF">H2O64_13970</name>
</gene>
<organism evidence="1 2">
    <name type="scientific">Kordia aestuariivivens</name>
    <dbReference type="NCBI Taxonomy" id="2759037"/>
    <lineage>
        <taxon>Bacteria</taxon>
        <taxon>Pseudomonadati</taxon>
        <taxon>Bacteroidota</taxon>
        <taxon>Flavobacteriia</taxon>
        <taxon>Flavobacteriales</taxon>
        <taxon>Flavobacteriaceae</taxon>
        <taxon>Kordia</taxon>
    </lineage>
</organism>